<organism evidence="1 2">
    <name type="scientific">Melia azedarach</name>
    <name type="common">Chinaberry tree</name>
    <dbReference type="NCBI Taxonomy" id="155640"/>
    <lineage>
        <taxon>Eukaryota</taxon>
        <taxon>Viridiplantae</taxon>
        <taxon>Streptophyta</taxon>
        <taxon>Embryophyta</taxon>
        <taxon>Tracheophyta</taxon>
        <taxon>Spermatophyta</taxon>
        <taxon>Magnoliopsida</taxon>
        <taxon>eudicotyledons</taxon>
        <taxon>Gunneridae</taxon>
        <taxon>Pentapetalae</taxon>
        <taxon>rosids</taxon>
        <taxon>malvids</taxon>
        <taxon>Sapindales</taxon>
        <taxon>Meliaceae</taxon>
        <taxon>Melia</taxon>
    </lineage>
</organism>
<dbReference type="EMBL" id="CM051402">
    <property type="protein sequence ID" value="KAJ4709853.1"/>
    <property type="molecule type" value="Genomic_DNA"/>
</dbReference>
<gene>
    <name evidence="1" type="ORF">OWV82_016112</name>
</gene>
<reference evidence="1 2" key="1">
    <citation type="journal article" date="2023" name="Science">
        <title>Complex scaffold remodeling in plant triterpene biosynthesis.</title>
        <authorList>
            <person name="De La Pena R."/>
            <person name="Hodgson H."/>
            <person name="Liu J.C."/>
            <person name="Stephenson M.J."/>
            <person name="Martin A.C."/>
            <person name="Owen C."/>
            <person name="Harkess A."/>
            <person name="Leebens-Mack J."/>
            <person name="Jimenez L.E."/>
            <person name="Osbourn A."/>
            <person name="Sattely E.S."/>
        </authorList>
    </citation>
    <scope>NUCLEOTIDE SEQUENCE [LARGE SCALE GENOMIC DNA]</scope>
    <source>
        <strain evidence="2">cv. JPN11</strain>
        <tissue evidence="1">Leaf</tissue>
    </source>
</reference>
<evidence type="ECO:0000313" key="1">
    <source>
        <dbReference type="EMBL" id="KAJ4709853.1"/>
    </source>
</evidence>
<name>A0ACC1XG79_MELAZ</name>
<accession>A0ACC1XG79</accession>
<dbReference type="Proteomes" id="UP001164539">
    <property type="component" value="Chromosome 9"/>
</dbReference>
<evidence type="ECO:0000313" key="2">
    <source>
        <dbReference type="Proteomes" id="UP001164539"/>
    </source>
</evidence>
<comment type="caution">
    <text evidence="1">The sequence shown here is derived from an EMBL/GenBank/DDBJ whole genome shotgun (WGS) entry which is preliminary data.</text>
</comment>
<proteinExistence type="predicted"/>
<sequence>MGELENERKFSLKKENVILFPTPPIPMISFSSFLSLLSLYMTLDFAAPNTSLAIWSEGYSLLAVSQKTINPPPTRFTYNFSYLASLVYLLYFFKFVITEKKERKIELRKLWDMGECLNQLRLSLWLVLTKEDDDEEETQRRRRGRLKWGKIFGSGRLGKKKIFL</sequence>
<protein>
    <submittedName>
        <fullName evidence="1">Uncharacterized protein</fullName>
    </submittedName>
</protein>
<keyword evidence="2" id="KW-1185">Reference proteome</keyword>